<sequence>MDIWCHRRKQVVNRVWDLHQDKLVNNIDAREVIFITHRWSDVEVSYQDTTNKKWWRDETISEMSKKLHRIRRTLRKHTRYVWMDTICIDKSNLSELDEAIRSMYKWYANCAAVVLDSDTPLSIWCKRGWCLQEGAAAGRLCGISKEGTLVTMQELADEQHHNLCTLDLHLYYRQGNAAEILARMAVRETTREEDMAYALAGIFSIHLPLAYGEGLESRNRLLHQLAIQKGDLSFLSFQNTQANFTGYLPGTRDAIHLVAHCERASVPINVSHFGTLFEVQLVKEEDVKRVLQKLKGWKILKFAEGRSLGVGELTEALDETKNPSSSWTDVAIIHDIRSLMLVKAYGLDRQTGGGQPIKLCYRLQCCQIEETEFERLFEETDAEFERIWLGDRPVGVGRLKAAGSQLRSRRRRKQRDDHIEEQAISDLQIVENE</sequence>
<feature type="domain" description="Heterokaryon incompatibility" evidence="1">
    <location>
        <begin position="37"/>
        <end position="115"/>
    </location>
</feature>
<proteinExistence type="predicted"/>
<evidence type="ECO:0000313" key="3">
    <source>
        <dbReference type="Proteomes" id="UP001206595"/>
    </source>
</evidence>
<evidence type="ECO:0000259" key="1">
    <source>
        <dbReference type="Pfam" id="PF06985"/>
    </source>
</evidence>
<name>A0AAD5EER9_UMBRA</name>
<dbReference type="AlphaFoldDB" id="A0AAD5EER9"/>
<dbReference type="PANTHER" id="PTHR10622:SF10">
    <property type="entry name" value="HET DOMAIN-CONTAINING PROTEIN"/>
    <property type="match status" value="1"/>
</dbReference>
<dbReference type="PANTHER" id="PTHR10622">
    <property type="entry name" value="HET DOMAIN-CONTAINING PROTEIN"/>
    <property type="match status" value="1"/>
</dbReference>
<protein>
    <recommendedName>
        <fullName evidence="1">Heterokaryon incompatibility domain-containing protein</fullName>
    </recommendedName>
</protein>
<evidence type="ECO:0000313" key="2">
    <source>
        <dbReference type="EMBL" id="KAI8582097.1"/>
    </source>
</evidence>
<organism evidence="2 3">
    <name type="scientific">Umbelopsis ramanniana AG</name>
    <dbReference type="NCBI Taxonomy" id="1314678"/>
    <lineage>
        <taxon>Eukaryota</taxon>
        <taxon>Fungi</taxon>
        <taxon>Fungi incertae sedis</taxon>
        <taxon>Mucoromycota</taxon>
        <taxon>Mucoromycotina</taxon>
        <taxon>Umbelopsidomycetes</taxon>
        <taxon>Umbelopsidales</taxon>
        <taxon>Umbelopsidaceae</taxon>
        <taxon>Umbelopsis</taxon>
    </lineage>
</organism>
<accession>A0AAD5EER9</accession>
<dbReference type="Pfam" id="PF06985">
    <property type="entry name" value="HET"/>
    <property type="match status" value="1"/>
</dbReference>
<reference evidence="2" key="1">
    <citation type="submission" date="2021-06" db="EMBL/GenBank/DDBJ databases">
        <authorList>
            <consortium name="DOE Joint Genome Institute"/>
            <person name="Mondo S.J."/>
            <person name="Amses K.R."/>
            <person name="Simmons D.R."/>
            <person name="Longcore J.E."/>
            <person name="Seto K."/>
            <person name="Alves G.H."/>
            <person name="Bonds A.E."/>
            <person name="Quandt C.A."/>
            <person name="Davis W.J."/>
            <person name="Chang Y."/>
            <person name="Letcher P.M."/>
            <person name="Powell M.J."/>
            <person name="Kuo A."/>
            <person name="Labutti K."/>
            <person name="Pangilinan J."/>
            <person name="Andreopoulos W."/>
            <person name="Tritt A."/>
            <person name="Riley R."/>
            <person name="Hundley H."/>
            <person name="Johnson J."/>
            <person name="Lipzen A."/>
            <person name="Barry K."/>
            <person name="Berbee M.L."/>
            <person name="Buchler N.E."/>
            <person name="Grigoriev I.V."/>
            <person name="Spatafora J.W."/>
            <person name="Stajich J.E."/>
            <person name="James T.Y."/>
        </authorList>
    </citation>
    <scope>NUCLEOTIDE SEQUENCE</scope>
    <source>
        <strain evidence="2">AG</strain>
    </source>
</reference>
<dbReference type="EMBL" id="MU620902">
    <property type="protein sequence ID" value="KAI8582097.1"/>
    <property type="molecule type" value="Genomic_DNA"/>
</dbReference>
<dbReference type="GeneID" id="75918639"/>
<keyword evidence="3" id="KW-1185">Reference proteome</keyword>
<comment type="caution">
    <text evidence="2">The sequence shown here is derived from an EMBL/GenBank/DDBJ whole genome shotgun (WGS) entry which is preliminary data.</text>
</comment>
<gene>
    <name evidence="2" type="ORF">K450DRAFT_278483</name>
</gene>
<dbReference type="Proteomes" id="UP001206595">
    <property type="component" value="Unassembled WGS sequence"/>
</dbReference>
<dbReference type="RefSeq" id="XP_051447101.1">
    <property type="nucleotide sequence ID" value="XM_051593297.1"/>
</dbReference>
<dbReference type="InterPro" id="IPR010730">
    <property type="entry name" value="HET"/>
</dbReference>
<reference evidence="2" key="2">
    <citation type="journal article" date="2022" name="Proc. Natl. Acad. Sci. U.S.A.">
        <title>Diploid-dominant life cycles characterize the early evolution of Fungi.</title>
        <authorList>
            <person name="Amses K.R."/>
            <person name="Simmons D.R."/>
            <person name="Longcore J.E."/>
            <person name="Mondo S.J."/>
            <person name="Seto K."/>
            <person name="Jeronimo G.H."/>
            <person name="Bonds A.E."/>
            <person name="Quandt C.A."/>
            <person name="Davis W.J."/>
            <person name="Chang Y."/>
            <person name="Federici B.A."/>
            <person name="Kuo A."/>
            <person name="LaButti K."/>
            <person name="Pangilinan J."/>
            <person name="Andreopoulos W."/>
            <person name="Tritt A."/>
            <person name="Riley R."/>
            <person name="Hundley H."/>
            <person name="Johnson J."/>
            <person name="Lipzen A."/>
            <person name="Barry K."/>
            <person name="Lang B.F."/>
            <person name="Cuomo C.A."/>
            <person name="Buchler N.E."/>
            <person name="Grigoriev I.V."/>
            <person name="Spatafora J.W."/>
            <person name="Stajich J.E."/>
            <person name="James T.Y."/>
        </authorList>
    </citation>
    <scope>NUCLEOTIDE SEQUENCE</scope>
    <source>
        <strain evidence="2">AG</strain>
    </source>
</reference>